<name>A0ABS8WYV4_DATST</name>
<protein>
    <recommendedName>
        <fullName evidence="2">DUF4283 domain-containing protein</fullName>
    </recommendedName>
</protein>
<organism evidence="3 4">
    <name type="scientific">Datura stramonium</name>
    <name type="common">Jimsonweed</name>
    <name type="synonym">Common thornapple</name>
    <dbReference type="NCBI Taxonomy" id="4076"/>
    <lineage>
        <taxon>Eukaryota</taxon>
        <taxon>Viridiplantae</taxon>
        <taxon>Streptophyta</taxon>
        <taxon>Embryophyta</taxon>
        <taxon>Tracheophyta</taxon>
        <taxon>Spermatophyta</taxon>
        <taxon>Magnoliopsida</taxon>
        <taxon>eudicotyledons</taxon>
        <taxon>Gunneridae</taxon>
        <taxon>Pentapetalae</taxon>
        <taxon>asterids</taxon>
        <taxon>lamiids</taxon>
        <taxon>Solanales</taxon>
        <taxon>Solanaceae</taxon>
        <taxon>Solanoideae</taxon>
        <taxon>Datureae</taxon>
        <taxon>Datura</taxon>
    </lineage>
</organism>
<evidence type="ECO:0000313" key="4">
    <source>
        <dbReference type="Proteomes" id="UP000823775"/>
    </source>
</evidence>
<comment type="caution">
    <text evidence="3">The sequence shown here is derived from an EMBL/GenBank/DDBJ whole genome shotgun (WGS) entry which is preliminary data.</text>
</comment>
<dbReference type="EMBL" id="JACEIK010013362">
    <property type="protein sequence ID" value="MCE3216472.1"/>
    <property type="molecule type" value="Genomic_DNA"/>
</dbReference>
<feature type="domain" description="DUF4283" evidence="2">
    <location>
        <begin position="45"/>
        <end position="98"/>
    </location>
</feature>
<dbReference type="PANTHER" id="PTHR33233:SF17">
    <property type="entry name" value="DUF4283 DOMAIN-CONTAINING PROTEIN"/>
    <property type="match status" value="1"/>
</dbReference>
<dbReference type="InterPro" id="IPR025558">
    <property type="entry name" value="DUF4283"/>
</dbReference>
<evidence type="ECO:0000259" key="2">
    <source>
        <dbReference type="Pfam" id="PF14111"/>
    </source>
</evidence>
<keyword evidence="4" id="KW-1185">Reference proteome</keyword>
<proteinExistence type="predicted"/>
<dbReference type="Pfam" id="PF14111">
    <property type="entry name" value="DUF4283"/>
    <property type="match status" value="1"/>
</dbReference>
<reference evidence="3 4" key="1">
    <citation type="journal article" date="2021" name="BMC Genomics">
        <title>Datura genome reveals duplications of psychoactive alkaloid biosynthetic genes and high mutation rate following tissue culture.</title>
        <authorList>
            <person name="Rajewski A."/>
            <person name="Carter-House D."/>
            <person name="Stajich J."/>
            <person name="Litt A."/>
        </authorList>
    </citation>
    <scope>NUCLEOTIDE SEQUENCE [LARGE SCALE GENOMIC DNA]</scope>
    <source>
        <strain evidence="3">AR-01</strain>
    </source>
</reference>
<feature type="compositionally biased region" description="Basic residues" evidence="1">
    <location>
        <begin position="110"/>
        <end position="119"/>
    </location>
</feature>
<gene>
    <name evidence="3" type="ORF">HAX54_006646</name>
</gene>
<feature type="region of interest" description="Disordered" evidence="1">
    <location>
        <begin position="101"/>
        <end position="120"/>
    </location>
</feature>
<sequence length="297" mass="33779">MMPTTEKRPSLTPLTFGIFLLAKFHRDGEVVVKLDVTDYQSTASYWSNSLIGYVINDNPYEKEIENYVNLVWKFVAKPQILYHADGYYIFRFQSNDDKDLGEEKFQESSKRKKRNKWKKTGAQAWKLKPPLEVMQDHVHCPAEMVEGTTPNSTIISTQEHNEAVAHNTGATIGTNLSNRYVVLKSNWPTSDSPGDSGLQGVSGLQGATRRVYRRIDWVLGNQIWMQKYRHVEAEFLTLGMSDHSPALVHCIQRSTLAIVSLRRKTIVSAISPPCPSFPCPVPFPIGNLSFWREEQFG</sequence>
<evidence type="ECO:0000313" key="3">
    <source>
        <dbReference type="EMBL" id="MCE3216472.1"/>
    </source>
</evidence>
<accession>A0ABS8WYV4</accession>
<evidence type="ECO:0000256" key="1">
    <source>
        <dbReference type="SAM" id="MobiDB-lite"/>
    </source>
</evidence>
<dbReference type="Proteomes" id="UP000823775">
    <property type="component" value="Unassembled WGS sequence"/>
</dbReference>
<dbReference type="PANTHER" id="PTHR33233">
    <property type="entry name" value="ENDONUCLEASE/EXONUCLEASE/PHOSPHATASE"/>
    <property type="match status" value="1"/>
</dbReference>